<evidence type="ECO:0000256" key="7">
    <source>
        <dbReference type="ARBA" id="ARBA00023136"/>
    </source>
</evidence>
<comment type="caution">
    <text evidence="11">The sequence shown here is derived from an EMBL/GenBank/DDBJ whole genome shotgun (WGS) entry which is preliminary data.</text>
</comment>
<dbReference type="Proteomes" id="UP000053447">
    <property type="component" value="Unassembled WGS sequence"/>
</dbReference>
<name>A0A0W4ZK66_PNEJ7</name>
<feature type="transmembrane region" description="Helical" evidence="10">
    <location>
        <begin position="377"/>
        <end position="397"/>
    </location>
</feature>
<keyword evidence="7 10" id="KW-0472">Membrane</keyword>
<keyword evidence="4 10" id="KW-0812">Transmembrane</keyword>
<keyword evidence="6 10" id="KW-1133">Transmembrane helix</keyword>
<evidence type="ECO:0000256" key="3">
    <source>
        <dbReference type="ARBA" id="ARBA00010288"/>
    </source>
</evidence>
<comment type="function">
    <text evidence="9 10">Intramembrane glycolipid transporter that operates in the biosynthetic pathway of dolichol-linked oligosaccharides, the glycan precursors employed in protein asparagine (N)-glycosylation. The sequential addition of sugars to dolichol pyrophosphate produces dolichol-linked oligosaccharides containing fourteen sugars, including two GlcNAcs, nine mannoses and three glucoses. Once assembled, the oligosaccharide is transferred from the lipid to nascent proteins by oligosaccharyltransferases. The assembly of dolichol-linked oligosaccharides begins on the cytosolic side of the endoplasmic reticulum membrane and finishes in its lumen. RFT1 could mediate the translocation of the cytosolically oriented intermediate DolPP-GlcNAc2Man5, produced by ALG11, into the ER lumen where dolichol-linked oligosaccharides assembly continues. However, the intramembrane lipid transporter activity could not be confirmed in vitro.</text>
</comment>
<dbReference type="Pfam" id="PF04506">
    <property type="entry name" value="Rft-1"/>
    <property type="match status" value="1"/>
</dbReference>
<dbReference type="EMBL" id="LFWA01000011">
    <property type="protein sequence ID" value="KTW28744.1"/>
    <property type="molecule type" value="Genomic_DNA"/>
</dbReference>
<protein>
    <recommendedName>
        <fullName evidence="8 10">Man(5)GlcNAc(2)-PP-dolichol translocation protein RFT1</fullName>
    </recommendedName>
</protein>
<feature type="transmembrane region" description="Helical" evidence="10">
    <location>
        <begin position="182"/>
        <end position="202"/>
    </location>
</feature>
<dbReference type="GO" id="GO:0034203">
    <property type="term" value="P:glycolipid translocation"/>
    <property type="evidence" value="ECO:0007669"/>
    <property type="project" value="TreeGrafter"/>
</dbReference>
<dbReference type="OrthoDB" id="9979195at2759"/>
<comment type="pathway">
    <text evidence="2">Protein modification; protein glycosylation.</text>
</comment>
<sequence length="530" mass="61313">MSKKAFQSTTRGFLATSIANVSYLITLQFFSRLITFILNQMILRFTIPEIFGFAMVQVELLISIILFLSREGFRVALQRHDIFKETKQEKNTSSKETLVYDKPEDEVIQRLVNLAYVPIPISIVLSILVFFFYILIASNSTKKQPVFKETIILYVFSTVIEIFTEPLFILTQQYFLYKIRAISEASAIFLKCCITFLLTYWFNLNGNIRKYGALPFAFGQLGYSDKLCFFPRKIYSSSNKSLYLFHQPTLMLAITITSQSLFKYILTEGDRFLITWFMTDFEQGIYALVVNYGSLIARLIFNPIEELSRNVFSKLCLKRNNDKCLLARNILLVIIKLYIIFGIFVITFGPLYCSVFIKIVAGSKWSKTYAPSVLKLYLFYIPIMAINGITEAFVQAVATPNDIKKQSCWMFFFSGLFMFMGFIFLNYFKLGINGIVFINMINLSARAIWSLVYIRNYFGNLVIELFFPSKMFSFLVILIGYLMQLKMQSIATISDILTGIMIAGFLFCICIFKERNMLKMLYIEILSLKA</sequence>
<dbReference type="VEuPathDB" id="FungiDB:T551_02594"/>
<evidence type="ECO:0000256" key="8">
    <source>
        <dbReference type="ARBA" id="ARBA00044793"/>
    </source>
</evidence>
<dbReference type="InterPro" id="IPR007594">
    <property type="entry name" value="RFT1"/>
</dbReference>
<organism evidence="11 12">
    <name type="scientific">Pneumocystis jirovecii (strain RU7)</name>
    <name type="common">Human pneumocystis pneumonia agent</name>
    <dbReference type="NCBI Taxonomy" id="1408657"/>
    <lineage>
        <taxon>Eukaryota</taxon>
        <taxon>Fungi</taxon>
        <taxon>Dikarya</taxon>
        <taxon>Ascomycota</taxon>
        <taxon>Taphrinomycotina</taxon>
        <taxon>Pneumocystomycetes</taxon>
        <taxon>Pneumocystaceae</taxon>
        <taxon>Pneumocystis</taxon>
    </lineage>
</organism>
<evidence type="ECO:0000256" key="1">
    <source>
        <dbReference type="ARBA" id="ARBA00004477"/>
    </source>
</evidence>
<comment type="similarity">
    <text evidence="3 10">Belongs to the RFT1 family.</text>
</comment>
<evidence type="ECO:0000313" key="11">
    <source>
        <dbReference type="EMBL" id="KTW28744.1"/>
    </source>
</evidence>
<comment type="subcellular location">
    <subcellularLocation>
        <location evidence="1 10">Endoplasmic reticulum membrane</location>
        <topology evidence="1 10">Multi-pass membrane protein</topology>
    </subcellularLocation>
</comment>
<proteinExistence type="inferred from homology"/>
<dbReference type="GO" id="GO:0005789">
    <property type="term" value="C:endoplasmic reticulum membrane"/>
    <property type="evidence" value="ECO:0007669"/>
    <property type="project" value="UniProtKB-SubCell"/>
</dbReference>
<feature type="transmembrane region" description="Helical" evidence="10">
    <location>
        <begin position="151"/>
        <end position="170"/>
    </location>
</feature>
<evidence type="ECO:0000313" key="12">
    <source>
        <dbReference type="Proteomes" id="UP000053447"/>
    </source>
</evidence>
<feature type="transmembrane region" description="Helical" evidence="10">
    <location>
        <begin position="409"/>
        <end position="428"/>
    </location>
</feature>
<dbReference type="GO" id="GO:0006488">
    <property type="term" value="P:dolichol-linked oligosaccharide biosynthetic process"/>
    <property type="evidence" value="ECO:0007669"/>
    <property type="project" value="InterPro"/>
</dbReference>
<keyword evidence="5 10" id="KW-0256">Endoplasmic reticulum</keyword>
<feature type="transmembrane region" description="Helical" evidence="10">
    <location>
        <begin position="114"/>
        <end position="136"/>
    </location>
</feature>
<feature type="transmembrane region" description="Helical" evidence="10">
    <location>
        <begin position="489"/>
        <end position="512"/>
    </location>
</feature>
<dbReference type="PANTHER" id="PTHR13117">
    <property type="entry name" value="ENDOPLASMIC RETICULUM MULTISPAN TRANSMEMBRANE PROTEIN-RELATED"/>
    <property type="match status" value="1"/>
</dbReference>
<dbReference type="RefSeq" id="XP_018229079.1">
    <property type="nucleotide sequence ID" value="XM_018374857.1"/>
</dbReference>
<dbReference type="AlphaFoldDB" id="A0A0W4ZK66"/>
<evidence type="ECO:0000256" key="4">
    <source>
        <dbReference type="ARBA" id="ARBA00022692"/>
    </source>
</evidence>
<reference evidence="12" key="1">
    <citation type="journal article" date="2016" name="Nat. Commun.">
        <title>Genome analysis of three Pneumocystis species reveals adaptation mechanisms to life exclusively in mammalian hosts.</title>
        <authorList>
            <person name="Ma L."/>
            <person name="Chen Z."/>
            <person name="Huang D.W."/>
            <person name="Kutty G."/>
            <person name="Ishihara M."/>
            <person name="Wang H."/>
            <person name="Abouelleil A."/>
            <person name="Bishop L."/>
            <person name="Davey E."/>
            <person name="Deng R."/>
            <person name="Deng X."/>
            <person name="Fan L."/>
            <person name="Fantoni G."/>
            <person name="Fitzgerald M."/>
            <person name="Gogineni E."/>
            <person name="Goldberg J.M."/>
            <person name="Handley G."/>
            <person name="Hu X."/>
            <person name="Huber C."/>
            <person name="Jiao X."/>
            <person name="Jones K."/>
            <person name="Levin J.Z."/>
            <person name="Liu Y."/>
            <person name="Macdonald P."/>
            <person name="Melnikov A."/>
            <person name="Raley C."/>
            <person name="Sassi M."/>
            <person name="Sherman B.T."/>
            <person name="Song X."/>
            <person name="Sykes S."/>
            <person name="Tran B."/>
            <person name="Walsh L."/>
            <person name="Xia Y."/>
            <person name="Yang J."/>
            <person name="Young S."/>
            <person name="Zeng Q."/>
            <person name="Zheng X."/>
            <person name="Stephens R."/>
            <person name="Nusbaum C."/>
            <person name="Birren B.W."/>
            <person name="Azadi P."/>
            <person name="Lempicki R.A."/>
            <person name="Cuomo C.A."/>
            <person name="Kovacs J.A."/>
        </authorList>
    </citation>
    <scope>NUCLEOTIDE SEQUENCE [LARGE SCALE GENOMIC DNA]</scope>
    <source>
        <strain evidence="12">RU7</strain>
    </source>
</reference>
<dbReference type="PANTHER" id="PTHR13117:SF5">
    <property type="entry name" value="PROTEIN RFT1 HOMOLOG"/>
    <property type="match status" value="1"/>
</dbReference>
<keyword evidence="10" id="KW-0813">Transport</keyword>
<feature type="transmembrane region" description="Helical" evidence="10">
    <location>
        <begin position="325"/>
        <end position="357"/>
    </location>
</feature>
<feature type="transmembrane region" description="Helical" evidence="10">
    <location>
        <begin position="50"/>
        <end position="69"/>
    </location>
</feature>
<evidence type="ECO:0000256" key="5">
    <source>
        <dbReference type="ARBA" id="ARBA00022824"/>
    </source>
</evidence>
<evidence type="ECO:0000256" key="6">
    <source>
        <dbReference type="ARBA" id="ARBA00022989"/>
    </source>
</evidence>
<feature type="transmembrane region" description="Helical" evidence="10">
    <location>
        <begin position="12"/>
        <end position="30"/>
    </location>
</feature>
<dbReference type="STRING" id="1408657.A0A0W4ZK66"/>
<gene>
    <name evidence="11" type="ORF">T551_02594</name>
</gene>
<evidence type="ECO:0000256" key="10">
    <source>
        <dbReference type="RuleBase" id="RU365067"/>
    </source>
</evidence>
<accession>A0A0W4ZK66</accession>
<dbReference type="GeneID" id="28941112"/>
<keyword evidence="12" id="KW-1185">Reference proteome</keyword>
<evidence type="ECO:0000256" key="2">
    <source>
        <dbReference type="ARBA" id="ARBA00004922"/>
    </source>
</evidence>
<evidence type="ECO:0000256" key="9">
    <source>
        <dbReference type="ARBA" id="ARBA00045912"/>
    </source>
</evidence>
<feature type="transmembrane region" description="Helical" evidence="10">
    <location>
        <begin position="461"/>
        <end position="483"/>
    </location>
</feature>